<dbReference type="OrthoDB" id="163438at2759"/>
<evidence type="ECO:0000256" key="2">
    <source>
        <dbReference type="ARBA" id="ARBA00022737"/>
    </source>
</evidence>
<evidence type="ECO:0000313" key="6">
    <source>
        <dbReference type="Proteomes" id="UP000518752"/>
    </source>
</evidence>
<feature type="repeat" description="WD" evidence="3">
    <location>
        <begin position="1051"/>
        <end position="1092"/>
    </location>
</feature>
<dbReference type="SMART" id="SM00320">
    <property type="entry name" value="WD40"/>
    <property type="match status" value="14"/>
</dbReference>
<feature type="repeat" description="WD" evidence="3">
    <location>
        <begin position="826"/>
        <end position="867"/>
    </location>
</feature>
<keyword evidence="6" id="KW-1185">Reference proteome</keyword>
<dbReference type="CDD" id="cd00200">
    <property type="entry name" value="WD40"/>
    <property type="match status" value="2"/>
</dbReference>
<feature type="repeat" description="WD" evidence="3">
    <location>
        <begin position="740"/>
        <end position="781"/>
    </location>
</feature>
<keyword evidence="2" id="KW-0677">Repeat</keyword>
<keyword evidence="1 3" id="KW-0853">WD repeat</keyword>
<feature type="repeat" description="WD" evidence="3">
    <location>
        <begin position="1094"/>
        <end position="1135"/>
    </location>
</feature>
<feature type="repeat" description="WD" evidence="3">
    <location>
        <begin position="1137"/>
        <end position="1178"/>
    </location>
</feature>
<feature type="repeat" description="WD" evidence="3">
    <location>
        <begin position="1223"/>
        <end position="1264"/>
    </location>
</feature>
<dbReference type="InterPro" id="IPR019775">
    <property type="entry name" value="WD40_repeat_CS"/>
</dbReference>
<dbReference type="InterPro" id="IPR056884">
    <property type="entry name" value="NPHP3-like_N"/>
</dbReference>
<protein>
    <recommendedName>
        <fullName evidence="4">Nephrocystin 3-like N-terminal domain-containing protein</fullName>
    </recommendedName>
</protein>
<feature type="repeat" description="WD" evidence="3">
    <location>
        <begin position="869"/>
        <end position="910"/>
    </location>
</feature>
<name>A0A8H5GSZ1_9AGAR</name>
<reference evidence="5 6" key="1">
    <citation type="journal article" date="2020" name="ISME J.">
        <title>Uncovering the hidden diversity of litter-decomposition mechanisms in mushroom-forming fungi.</title>
        <authorList>
            <person name="Floudas D."/>
            <person name="Bentzer J."/>
            <person name="Ahren D."/>
            <person name="Johansson T."/>
            <person name="Persson P."/>
            <person name="Tunlid A."/>
        </authorList>
    </citation>
    <scope>NUCLEOTIDE SEQUENCE [LARGE SCALE GENOMIC DNA]</scope>
    <source>
        <strain evidence="5 6">CBS 406.79</strain>
    </source>
</reference>
<dbReference type="GO" id="GO:1990234">
    <property type="term" value="C:transferase complex"/>
    <property type="evidence" value="ECO:0007669"/>
    <property type="project" value="UniProtKB-ARBA"/>
</dbReference>
<evidence type="ECO:0000313" key="5">
    <source>
        <dbReference type="EMBL" id="KAF5370260.1"/>
    </source>
</evidence>
<feature type="repeat" description="WD" evidence="3">
    <location>
        <begin position="955"/>
        <end position="996"/>
    </location>
</feature>
<feature type="repeat" description="WD" evidence="3">
    <location>
        <begin position="654"/>
        <end position="695"/>
    </location>
</feature>
<dbReference type="Pfam" id="PF00400">
    <property type="entry name" value="WD40"/>
    <property type="match status" value="14"/>
</dbReference>
<dbReference type="InterPro" id="IPR020472">
    <property type="entry name" value="WD40_PAC1"/>
</dbReference>
<dbReference type="EMBL" id="JAACJN010000123">
    <property type="protein sequence ID" value="KAF5370260.1"/>
    <property type="molecule type" value="Genomic_DNA"/>
</dbReference>
<dbReference type="PANTHER" id="PTHR22847">
    <property type="entry name" value="WD40 REPEAT PROTEIN"/>
    <property type="match status" value="1"/>
</dbReference>
<accession>A0A8H5GSZ1</accession>
<comment type="caution">
    <text evidence="5">The sequence shown here is derived from an EMBL/GenBank/DDBJ whole genome shotgun (WGS) entry which is preliminary data.</text>
</comment>
<feature type="domain" description="Nephrocystin 3-like N-terminal" evidence="4">
    <location>
        <begin position="62"/>
        <end position="229"/>
    </location>
</feature>
<dbReference type="Pfam" id="PF24883">
    <property type="entry name" value="NPHP3_N"/>
    <property type="match status" value="1"/>
</dbReference>
<dbReference type="SUPFAM" id="SSF50998">
    <property type="entry name" value="Quinoprotein alcohol dehydrogenase-like"/>
    <property type="match status" value="2"/>
</dbReference>
<feature type="repeat" description="WD" evidence="3">
    <location>
        <begin position="783"/>
        <end position="824"/>
    </location>
</feature>
<evidence type="ECO:0000259" key="4">
    <source>
        <dbReference type="Pfam" id="PF24883"/>
    </source>
</evidence>
<proteinExistence type="predicted"/>
<dbReference type="PROSITE" id="PS00678">
    <property type="entry name" value="WD_REPEATS_1"/>
    <property type="match status" value="12"/>
</dbReference>
<dbReference type="PANTHER" id="PTHR22847:SF637">
    <property type="entry name" value="WD REPEAT DOMAIN 5B"/>
    <property type="match status" value="1"/>
</dbReference>
<feature type="repeat" description="WD" evidence="3">
    <location>
        <begin position="1180"/>
        <end position="1221"/>
    </location>
</feature>
<dbReference type="Proteomes" id="UP000518752">
    <property type="component" value="Unassembled WGS sequence"/>
</dbReference>
<dbReference type="InterPro" id="IPR015943">
    <property type="entry name" value="WD40/YVTN_repeat-like_dom_sf"/>
</dbReference>
<sequence>MADILQNAQNVKNYGQSTIVGHNQYNTVNNFQAESSQDKLFKMLNPDLKAHVNRDKACLTGTREKIIQKIMDWIHDPDAAKAFFIHGPAGTGKSAIGHSVGRLCKEENCLGAFFHFDRTFAMERNPAKAICTIAFSLALYIPEFKNSLQELLDKDPFILDSPSLDDQWLNLIQMPAQKVDSSRLVVIIVDALDESGPQVSDGERETFISILLKGIQELPGKFRVLVTSRPEKDITAIYAKYSYSQMMVQDMSTLEHTRDDIDAYVVYKMQKFIDEGSLDHSHCKTIGEKSEGHFQWASTLCKALHQENKPGINIRKRYENFIASTGGDHNGDLNILDQLYQAVLGEVLKVENVDAMRKYKNTMGQILAAFEPLSKHAIQGLQKASSNQEGEDPNNDQGVESVDVVISWLGSLFTGVNDSNTPIRPMHTSIRDFLLDENRSNIFHVDLTDGHMIIATGTLKLMSKELHFNMCNLKSSYLLNHEMMNVKDMEALEKQEALMYACLFWSYHLVGAEYGIKVLNSVKEFMLRAVIFWIEVLGIRSKVDVVSKSMDNTLQWLNSFIVSMRSLEQVPGLHVIQNAGKATRILETIAWEIKKFGHIFGRIITESTPHLYISGITFLPTTSLLQELFLKHFASPANFLQGHQAIWPALEVSLSGHRREVTSVAFSPDGTRIVSGSGDNSVRIWNAENGTAVGKPLQGHTDWVSSVAFSPDGTRIVSGSGDNSARIWNADSGTAVGKPLQGHTNWVSSVAFSPDGARIVSGSVDNSVRLWNADSGTAVGKPLKGHTELVSSVGFSPDGTRIVSGSGDNSVRIWNAESGTAVGDPLKGHTKFVFSVAFSPDGTRIVSGSGDNSVRIWNADSGTAVGKPLQGHAESVVSVAFSPDGTRIVSGSWDTTVRIWNADSGTAVGKPLQGHTDRVNSVAFSPDGTRIVSGSDDNSVRIWNADSGTAGGRPLQGHTGFVGSVAFSLDGTRIVSASGDNSVRIWNADSGTAVGKPLQGHTPLQPYPNRSYEVLSVAFSPDGTRIVSTSRFQASVTIWNGEDGTAVGKLLQGHTDGFSSVAFSPDGTRIVSGSGGHSVRIWNADSGTTVGKPLQGHTRPVNSVGFSPDGTRIVSGSDDNSVRIWNADSGTAVGNPLLGHTAPVISMAFSPDGTKIVSGSWDTTVRIWNAESGTAVGKPLQGHTNWVSSVAFSPDGTRIVSGSDDKSVRIWNADSGTAVGKPLKGHTESVLSVAFSPDGTRIVSGSRDNSVRIWNADSGTAVGKPLQGHTEEVKSTAGHIILHPPTSTPSAISDLFPVLELRQNGWLVDPTNGSLILWIPPEYCSVLSIPPLRWVISQDYDPAILDWGTFTAHGPNWTSCCTQPSASVITDAESEFETAFTLPPMPHTKIHYSRQLIQKLSKPISKFRTN</sequence>
<feature type="repeat" description="WD" evidence="3">
    <location>
        <begin position="697"/>
        <end position="738"/>
    </location>
</feature>
<dbReference type="PROSITE" id="PS50294">
    <property type="entry name" value="WD_REPEATS_REGION"/>
    <property type="match status" value="13"/>
</dbReference>
<dbReference type="SUPFAM" id="SSF52540">
    <property type="entry name" value="P-loop containing nucleoside triphosphate hydrolases"/>
    <property type="match status" value="1"/>
</dbReference>
<feature type="repeat" description="WD" evidence="3">
    <location>
        <begin position="912"/>
        <end position="953"/>
    </location>
</feature>
<dbReference type="Gene3D" id="2.130.10.10">
    <property type="entry name" value="YVTN repeat-like/Quinoprotein amine dehydrogenase"/>
    <property type="match status" value="7"/>
</dbReference>
<evidence type="ECO:0000256" key="3">
    <source>
        <dbReference type="PROSITE-ProRule" id="PRU00221"/>
    </source>
</evidence>
<gene>
    <name evidence="5" type="ORF">D9757_012015</name>
</gene>
<dbReference type="PROSITE" id="PS50082">
    <property type="entry name" value="WD_REPEATS_2"/>
    <property type="match status" value="13"/>
</dbReference>
<dbReference type="InterPro" id="IPR011047">
    <property type="entry name" value="Quinoprotein_ADH-like_sf"/>
</dbReference>
<evidence type="ECO:0000256" key="1">
    <source>
        <dbReference type="ARBA" id="ARBA00022574"/>
    </source>
</evidence>
<dbReference type="PRINTS" id="PR00320">
    <property type="entry name" value="GPROTEINBRPT"/>
</dbReference>
<dbReference type="InterPro" id="IPR027417">
    <property type="entry name" value="P-loop_NTPase"/>
</dbReference>
<dbReference type="Gene3D" id="3.40.50.300">
    <property type="entry name" value="P-loop containing nucleotide triphosphate hydrolases"/>
    <property type="match status" value="1"/>
</dbReference>
<organism evidence="5 6">
    <name type="scientific">Collybiopsis confluens</name>
    <dbReference type="NCBI Taxonomy" id="2823264"/>
    <lineage>
        <taxon>Eukaryota</taxon>
        <taxon>Fungi</taxon>
        <taxon>Dikarya</taxon>
        <taxon>Basidiomycota</taxon>
        <taxon>Agaricomycotina</taxon>
        <taxon>Agaricomycetes</taxon>
        <taxon>Agaricomycetidae</taxon>
        <taxon>Agaricales</taxon>
        <taxon>Marasmiineae</taxon>
        <taxon>Omphalotaceae</taxon>
        <taxon>Collybiopsis</taxon>
    </lineage>
</organism>
<dbReference type="InterPro" id="IPR001680">
    <property type="entry name" value="WD40_rpt"/>
</dbReference>